<dbReference type="PANTHER" id="PTHR43717:SF1">
    <property type="entry name" value="ANAEROBIC NITRIC OXIDE REDUCTASE FLAVORUBREDOXIN"/>
    <property type="match status" value="1"/>
</dbReference>
<evidence type="ECO:0000313" key="2">
    <source>
        <dbReference type="EMBL" id="EKC78063.1"/>
    </source>
</evidence>
<dbReference type="Gene3D" id="3.60.15.10">
    <property type="entry name" value="Ribonuclease Z/Hydroxyacylglutathione hydrolase-like"/>
    <property type="match status" value="1"/>
</dbReference>
<proteinExistence type="predicted"/>
<comment type="caution">
    <text evidence="2">The sequence shown here is derived from an EMBL/GenBank/DDBJ whole genome shotgun (WGS) entry which is preliminary data.</text>
</comment>
<organism evidence="2">
    <name type="scientific">human gut metagenome</name>
    <dbReference type="NCBI Taxonomy" id="408170"/>
    <lineage>
        <taxon>unclassified sequences</taxon>
        <taxon>metagenomes</taxon>
        <taxon>organismal metagenomes</taxon>
    </lineage>
</organism>
<dbReference type="PANTHER" id="PTHR43717">
    <property type="entry name" value="ANAEROBIC NITRIC OXIDE REDUCTASE FLAVORUBREDOXIN"/>
    <property type="match status" value="1"/>
</dbReference>
<dbReference type="Pfam" id="PF19583">
    <property type="entry name" value="ODP"/>
    <property type="match status" value="1"/>
</dbReference>
<feature type="non-terminal residue" evidence="2">
    <location>
        <position position="163"/>
    </location>
</feature>
<dbReference type="AlphaFoldDB" id="K1U792"/>
<dbReference type="InterPro" id="IPR036866">
    <property type="entry name" value="RibonucZ/Hydroxyglut_hydro"/>
</dbReference>
<dbReference type="EMBL" id="AJWY01002549">
    <property type="protein sequence ID" value="EKC78063.1"/>
    <property type="molecule type" value="Genomic_DNA"/>
</dbReference>
<dbReference type="SUPFAM" id="SSF56281">
    <property type="entry name" value="Metallo-hydrolase/oxidoreductase"/>
    <property type="match status" value="1"/>
</dbReference>
<name>K1U792_9ZZZZ</name>
<protein>
    <submittedName>
        <fullName evidence="2">Flavodoxin</fullName>
    </submittedName>
</protein>
<gene>
    <name evidence="2" type="ORF">LEA_03844</name>
</gene>
<dbReference type="InterPro" id="IPR045761">
    <property type="entry name" value="ODP_dom"/>
</dbReference>
<accession>K1U792</accession>
<feature type="domain" description="ODP" evidence="1">
    <location>
        <begin position="53"/>
        <end position="159"/>
    </location>
</feature>
<reference evidence="2" key="1">
    <citation type="journal article" date="2013" name="Environ. Microbiol.">
        <title>Microbiota from the distal guts of lean and obese adolescents exhibit partial functional redundancy besides clear differences in community structure.</title>
        <authorList>
            <person name="Ferrer M."/>
            <person name="Ruiz A."/>
            <person name="Lanza F."/>
            <person name="Haange S.B."/>
            <person name="Oberbach A."/>
            <person name="Till H."/>
            <person name="Bargiela R."/>
            <person name="Campoy C."/>
            <person name="Segura M.T."/>
            <person name="Richter M."/>
            <person name="von Bergen M."/>
            <person name="Seifert J."/>
            <person name="Suarez A."/>
        </authorList>
    </citation>
    <scope>NUCLEOTIDE SEQUENCE</scope>
</reference>
<dbReference type="CDD" id="cd07709">
    <property type="entry name" value="flavodiiron_proteins_MBL-fold"/>
    <property type="match status" value="1"/>
</dbReference>
<sequence>MGAVCIFFRKFAPETKTIHDMAITEIRPGIHYVGVNDRTTTRFEGLWPLPIGVSYNSYLVVGEQVALIDTVEESFGSRLFENIREVIGDRKIDYLVVNHMEPDHSSSIAALRLRYPDLKIVGNAKTLQMIGGYYGIDAGTLEVKEGDTLDLGAGKLLTFHLIP</sequence>
<evidence type="ECO:0000259" key="1">
    <source>
        <dbReference type="Pfam" id="PF19583"/>
    </source>
</evidence>